<feature type="chain" id="PRO_5047378573" evidence="1">
    <location>
        <begin position="21"/>
        <end position="285"/>
    </location>
</feature>
<dbReference type="NCBIfam" id="TIGR02595">
    <property type="entry name" value="PEP_CTERM"/>
    <property type="match status" value="1"/>
</dbReference>
<keyword evidence="4" id="KW-1185">Reference proteome</keyword>
<feature type="signal peptide" evidence="1">
    <location>
        <begin position="1"/>
        <end position="20"/>
    </location>
</feature>
<comment type="caution">
    <text evidence="3">The sequence shown here is derived from an EMBL/GenBank/DDBJ whole genome shotgun (WGS) entry which is preliminary data.</text>
</comment>
<accession>A0ABV0FYB8</accession>
<keyword evidence="1" id="KW-0732">Signal</keyword>
<evidence type="ECO:0000313" key="4">
    <source>
        <dbReference type="Proteomes" id="UP001495147"/>
    </source>
</evidence>
<reference evidence="3 4" key="1">
    <citation type="submission" date="2024-05" db="EMBL/GenBank/DDBJ databases">
        <title>Roseateles sp. DJS-2-20 16S ribosomal RNA gene Genome sequencing and assembly.</title>
        <authorList>
            <person name="Woo H."/>
        </authorList>
    </citation>
    <scope>NUCLEOTIDE SEQUENCE [LARGE SCALE GENOMIC DNA]</scope>
    <source>
        <strain evidence="3 4">DJS-2-20</strain>
    </source>
</reference>
<dbReference type="InterPro" id="IPR013424">
    <property type="entry name" value="Ice-binding_C"/>
</dbReference>
<organism evidence="3 4">
    <name type="scientific">Roseateles paludis</name>
    <dbReference type="NCBI Taxonomy" id="3145238"/>
    <lineage>
        <taxon>Bacteria</taxon>
        <taxon>Pseudomonadati</taxon>
        <taxon>Pseudomonadota</taxon>
        <taxon>Betaproteobacteria</taxon>
        <taxon>Burkholderiales</taxon>
        <taxon>Sphaerotilaceae</taxon>
        <taxon>Roseateles</taxon>
    </lineage>
</organism>
<dbReference type="Proteomes" id="UP001495147">
    <property type="component" value="Unassembled WGS sequence"/>
</dbReference>
<evidence type="ECO:0000256" key="1">
    <source>
        <dbReference type="SAM" id="SignalP"/>
    </source>
</evidence>
<evidence type="ECO:0000313" key="3">
    <source>
        <dbReference type="EMBL" id="MEO3690910.1"/>
    </source>
</evidence>
<dbReference type="EMBL" id="JBDPZD010000001">
    <property type="protein sequence ID" value="MEO3690910.1"/>
    <property type="molecule type" value="Genomic_DNA"/>
</dbReference>
<dbReference type="Pfam" id="PF07589">
    <property type="entry name" value="PEP-CTERM"/>
    <property type="match status" value="1"/>
</dbReference>
<protein>
    <submittedName>
        <fullName evidence="3">PEP-CTERM sorting domain-containing protein</fullName>
    </submittedName>
</protein>
<dbReference type="RefSeq" id="WP_347703726.1">
    <property type="nucleotide sequence ID" value="NZ_JBDPZD010000001.1"/>
</dbReference>
<name>A0ABV0FYB8_9BURK</name>
<proteinExistence type="predicted"/>
<feature type="domain" description="Ice-binding protein C-terminal" evidence="2">
    <location>
        <begin position="250"/>
        <end position="273"/>
    </location>
</feature>
<evidence type="ECO:0000259" key="2">
    <source>
        <dbReference type="Pfam" id="PF07589"/>
    </source>
</evidence>
<sequence>MRPSLLLALLLVLPGTSALAASTSASHSANANNWHCCWDNFYKYDAQSGSGNVSALAWFANARAGGAASFGHITGSAVADAPFPEGGYTQSEAGGRVRDVWSDDFTIVSSSLTAGTPVQVQVWLSVGADLYANLGSGGWASAEVTSALHFDGQDNPWITGVSFKAGDISGANSISGGSEVVTATFASAVGAHFTLVNDLVVNASAGGAPKSPREALAKGVAAFGMQVLTAGAGHVSASNTSYVPGPVALVPEPGSYALMLAGLVGVAVVARRRTLAQSRRCAIWL</sequence>
<gene>
    <name evidence="3" type="ORF">ABDJ85_05465</name>
</gene>